<feature type="domain" description="PAC" evidence="1">
    <location>
        <begin position="88"/>
        <end position="142"/>
    </location>
</feature>
<dbReference type="PROSITE" id="PS50887">
    <property type="entry name" value="GGDEF"/>
    <property type="match status" value="1"/>
</dbReference>
<proteinExistence type="predicted"/>
<dbReference type="InterPro" id="IPR043128">
    <property type="entry name" value="Rev_trsase/Diguanyl_cyclase"/>
</dbReference>
<gene>
    <name evidence="3" type="ORF">TcarDRAFT_0867</name>
</gene>
<dbReference type="AlphaFoldDB" id="A1HSJ3"/>
<comment type="caution">
    <text evidence="3">The sequence shown here is derived from an EMBL/GenBank/DDBJ whole genome shotgun (WGS) entry which is preliminary data.</text>
</comment>
<dbReference type="SMART" id="SM00267">
    <property type="entry name" value="GGDEF"/>
    <property type="match status" value="1"/>
</dbReference>
<dbReference type="InterPro" id="IPR000014">
    <property type="entry name" value="PAS"/>
</dbReference>
<dbReference type="InterPro" id="IPR013656">
    <property type="entry name" value="PAS_4"/>
</dbReference>
<dbReference type="InterPro" id="IPR000160">
    <property type="entry name" value="GGDEF_dom"/>
</dbReference>
<dbReference type="GO" id="GO:0052621">
    <property type="term" value="F:diguanylate cyclase activity"/>
    <property type="evidence" value="ECO:0007669"/>
    <property type="project" value="TreeGrafter"/>
</dbReference>
<reference evidence="3 4" key="2">
    <citation type="submission" date="2007-01" db="EMBL/GenBank/DDBJ databases">
        <title>Sequencing of the draft genome and assembly of Thermosinus carboxydivorans Nor1.</title>
        <authorList>
            <consortium name="US DOE Joint Genome Institute (JGI-PGF)"/>
            <person name="Copeland A."/>
            <person name="Lucas S."/>
            <person name="Lapidus A."/>
            <person name="Barry K."/>
            <person name="Glavina del Rio T."/>
            <person name="Dalin E."/>
            <person name="Tice H."/>
            <person name="Bruce D."/>
            <person name="Pitluck S."/>
            <person name="Richardson P."/>
        </authorList>
    </citation>
    <scope>NUCLEOTIDE SEQUENCE [LARGE SCALE GENOMIC DNA]</scope>
    <source>
        <strain evidence="3 4">Nor1</strain>
    </source>
</reference>
<dbReference type="CDD" id="cd01949">
    <property type="entry name" value="GGDEF"/>
    <property type="match status" value="1"/>
</dbReference>
<dbReference type="NCBIfam" id="TIGR00254">
    <property type="entry name" value="GGDEF"/>
    <property type="match status" value="1"/>
</dbReference>
<dbReference type="InterPro" id="IPR003018">
    <property type="entry name" value="GAF"/>
</dbReference>
<name>A1HSJ3_9FIRM</name>
<dbReference type="FunFam" id="3.30.70.270:FF:000001">
    <property type="entry name" value="Diguanylate cyclase domain protein"/>
    <property type="match status" value="1"/>
</dbReference>
<dbReference type="eggNOG" id="COG2202">
    <property type="taxonomic scope" value="Bacteria"/>
</dbReference>
<dbReference type="GO" id="GO:0043709">
    <property type="term" value="P:cell adhesion involved in single-species biofilm formation"/>
    <property type="evidence" value="ECO:0007669"/>
    <property type="project" value="TreeGrafter"/>
</dbReference>
<dbReference type="Pfam" id="PF00990">
    <property type="entry name" value="GGDEF"/>
    <property type="match status" value="1"/>
</dbReference>
<reference evidence="3 4" key="1">
    <citation type="submission" date="2007-01" db="EMBL/GenBank/DDBJ databases">
        <title>Annotation of the draft genome assembly of Thermosinus carboxydivorans Nor1.</title>
        <authorList>
            <consortium name="US DOE Joint Genome Institute (JGI-ORNL)"/>
            <person name="Larimer F."/>
            <person name="Land M."/>
            <person name="Hauser L."/>
        </authorList>
    </citation>
    <scope>NUCLEOTIDE SEQUENCE [LARGE SCALE GENOMIC DNA]</scope>
    <source>
        <strain evidence="3 4">Nor1</strain>
    </source>
</reference>
<dbReference type="Pfam" id="PF01590">
    <property type="entry name" value="GAF"/>
    <property type="match status" value="1"/>
</dbReference>
<evidence type="ECO:0000313" key="4">
    <source>
        <dbReference type="Proteomes" id="UP000005139"/>
    </source>
</evidence>
<dbReference type="OrthoDB" id="9783388at2"/>
<dbReference type="Gene3D" id="3.30.450.20">
    <property type="entry name" value="PAS domain"/>
    <property type="match status" value="1"/>
</dbReference>
<dbReference type="SUPFAM" id="SSF55781">
    <property type="entry name" value="GAF domain-like"/>
    <property type="match status" value="2"/>
</dbReference>
<dbReference type="PROSITE" id="PS50113">
    <property type="entry name" value="PAC"/>
    <property type="match status" value="1"/>
</dbReference>
<dbReference type="SUPFAM" id="SSF55073">
    <property type="entry name" value="Nucleotide cyclase"/>
    <property type="match status" value="1"/>
</dbReference>
<protein>
    <submittedName>
        <fullName evidence="3">Diguanylate cyclase with PAS/PAC sensor</fullName>
    </submittedName>
</protein>
<dbReference type="EMBL" id="AAWL01000017">
    <property type="protein sequence ID" value="EAX46965.1"/>
    <property type="molecule type" value="Genomic_DNA"/>
</dbReference>
<dbReference type="SUPFAM" id="SSF55785">
    <property type="entry name" value="PYP-like sensor domain (PAS domain)"/>
    <property type="match status" value="1"/>
</dbReference>
<keyword evidence="4" id="KW-1185">Reference proteome</keyword>
<evidence type="ECO:0000259" key="1">
    <source>
        <dbReference type="PROSITE" id="PS50113"/>
    </source>
</evidence>
<dbReference type="Pfam" id="PF08448">
    <property type="entry name" value="PAS_4"/>
    <property type="match status" value="1"/>
</dbReference>
<dbReference type="Gene3D" id="3.30.450.40">
    <property type="match status" value="2"/>
</dbReference>
<dbReference type="Proteomes" id="UP000005139">
    <property type="component" value="Unassembled WGS sequence"/>
</dbReference>
<feature type="domain" description="GGDEF" evidence="2">
    <location>
        <begin position="512"/>
        <end position="646"/>
    </location>
</feature>
<sequence length="653" mass="71723">MIMQDWSKAKLAWLETSADFGLIITDRNFIICSWNYWLEMHSGISSRAAVGKCLFELFPQLRERGIDGKYREALTGRTIVLAQRFHSYLLPLPAVNASRDGAMMQQTAQIMPVRDEAGQVVGTLTVIHDVTERVRREDELRQQIAELETVQRISASILSLDLHECLQMLATKIRSMLRTDFVAVFLCDGDDLILKASTGLTTAAVICKSGCRCLAGQAAARRQAVLSADLAGDGLSSLSDGGVSGMAVPLFADNQLIGALTVEAAVKDAFSSNQLQQLERLAALAAVAISHAKMYDITRVSEERYRVLAEELAANVRTLGKRNQQMVLLQEVGQAVQRCTSTDEAYQVVAAYGPQLFPGVSGGLYVYEEDRDFLRLAAVWGDYPPELAGFVARRCWDEGRIDYCRWGRDCALLLASRGDSSWCIPLIANGEKTGVINLVARSASGSAPVWPEDDSNFAVTVADHLALALANLRLKEKLYEQAIRDPLTGLYNRRYMEEVLAMELAQTERTGGTIGVIMLDIDFFKRVNDSYGHEAGDVVLKRLGRFIAESVRKGDIACRFGGEEFAVILPNTLAEAVCRRAEQLRQGFAGLAIIYREKIVGPLSLSAGVAVYPGDATSGEDLVRLADSRLYQAKQAGRNRVVGPAGWQDCCCW</sequence>
<evidence type="ECO:0000313" key="3">
    <source>
        <dbReference type="EMBL" id="EAX46965.1"/>
    </source>
</evidence>
<dbReference type="InterPro" id="IPR000700">
    <property type="entry name" value="PAS-assoc_C"/>
</dbReference>
<dbReference type="PANTHER" id="PTHR45138">
    <property type="entry name" value="REGULATORY COMPONENTS OF SENSORY TRANSDUCTION SYSTEM"/>
    <property type="match status" value="1"/>
</dbReference>
<dbReference type="eggNOG" id="COG3706">
    <property type="taxonomic scope" value="Bacteria"/>
</dbReference>
<dbReference type="PANTHER" id="PTHR45138:SF9">
    <property type="entry name" value="DIGUANYLATE CYCLASE DGCM-RELATED"/>
    <property type="match status" value="1"/>
</dbReference>
<dbReference type="InterPro" id="IPR029787">
    <property type="entry name" value="Nucleotide_cyclase"/>
</dbReference>
<dbReference type="InterPro" id="IPR029016">
    <property type="entry name" value="GAF-like_dom_sf"/>
</dbReference>
<dbReference type="InterPro" id="IPR035965">
    <property type="entry name" value="PAS-like_dom_sf"/>
</dbReference>
<dbReference type="NCBIfam" id="TIGR00229">
    <property type="entry name" value="sensory_box"/>
    <property type="match status" value="1"/>
</dbReference>
<organism evidence="3 4">
    <name type="scientific">Thermosinus carboxydivorans Nor1</name>
    <dbReference type="NCBI Taxonomy" id="401526"/>
    <lineage>
        <taxon>Bacteria</taxon>
        <taxon>Bacillati</taxon>
        <taxon>Bacillota</taxon>
        <taxon>Negativicutes</taxon>
        <taxon>Selenomonadales</taxon>
        <taxon>Sporomusaceae</taxon>
        <taxon>Thermosinus</taxon>
    </lineage>
</organism>
<dbReference type="GO" id="GO:1902201">
    <property type="term" value="P:negative regulation of bacterial-type flagellum-dependent cell motility"/>
    <property type="evidence" value="ECO:0007669"/>
    <property type="project" value="TreeGrafter"/>
</dbReference>
<dbReference type="GO" id="GO:0005886">
    <property type="term" value="C:plasma membrane"/>
    <property type="evidence" value="ECO:0007669"/>
    <property type="project" value="TreeGrafter"/>
</dbReference>
<dbReference type="Gene3D" id="3.30.70.270">
    <property type="match status" value="1"/>
</dbReference>
<dbReference type="SMART" id="SM00065">
    <property type="entry name" value="GAF"/>
    <property type="match status" value="2"/>
</dbReference>
<evidence type="ECO:0000259" key="2">
    <source>
        <dbReference type="PROSITE" id="PS50887"/>
    </source>
</evidence>
<dbReference type="InterPro" id="IPR050469">
    <property type="entry name" value="Diguanylate_Cyclase"/>
</dbReference>
<accession>A1HSJ3</accession>